<dbReference type="Pfam" id="PF19290">
    <property type="entry name" value="PmbA_TldD_2nd"/>
    <property type="match status" value="1"/>
</dbReference>
<proteinExistence type="inferred from homology"/>
<dbReference type="PANTHER" id="PTHR43421:SF1">
    <property type="entry name" value="METALLOPROTEASE PMBA"/>
    <property type="match status" value="1"/>
</dbReference>
<evidence type="ECO:0000313" key="5">
    <source>
        <dbReference type="EMBL" id="SOY27984.1"/>
    </source>
</evidence>
<accession>A0A2K4ZC02</accession>
<evidence type="ECO:0000313" key="6">
    <source>
        <dbReference type="Proteomes" id="UP000236311"/>
    </source>
</evidence>
<dbReference type="Pfam" id="PF01523">
    <property type="entry name" value="PmbA_TldD_1st"/>
    <property type="match status" value="1"/>
</dbReference>
<sequence length="442" mass="47282">MEYKEFKEAVIRIAAKMQIAEYELYYEESESASVEIYQEEVKGYGTENRMGVGLRCIVDGKAGYASTENLTEEEAASLIARALDNARSIESEEKSFLHEKGDVYAAGAEMDETVPTGTELMDMALGVQKEMYQADSRVSDGTQTYTTYTRGCCALYNSNGLDLEDRTAYGVCLGMALVAEGGELYDGSKRKTGRLQDFDIRDIAAEAVEDAVSTIGAGSVPSGKYTVVFSNKAMATLLQTYSDIFSAEQAQKGMSLLAGKEGEEIAADIVTIVDDPRYEDGIIKRTFDGEGVAAYAKNVVEKGVLSTLLHNLKTAANAGVKTTGNASRASYASVVGVSPFTFYIQPGQEPDLLAAAGDGIYVTEMMGLHAGANPVTGDFSLSSGGFLIADGKKSAPVKNFTVSGNFFTLLKEIEKVGADLEFIRGKYGSPSVLVRNLAVAGK</sequence>
<name>A0A2K4ZC02_9FIRM</name>
<dbReference type="GO" id="GO:0008237">
    <property type="term" value="F:metallopeptidase activity"/>
    <property type="evidence" value="ECO:0007669"/>
    <property type="project" value="InterPro"/>
</dbReference>
<dbReference type="InterPro" id="IPR045570">
    <property type="entry name" value="Metalloprtase-TldD/E_cen_dom"/>
</dbReference>
<dbReference type="InterPro" id="IPR047657">
    <property type="entry name" value="PmbA"/>
</dbReference>
<reference evidence="5 6" key="1">
    <citation type="submission" date="2018-01" db="EMBL/GenBank/DDBJ databases">
        <authorList>
            <person name="Gaut B.S."/>
            <person name="Morton B.R."/>
            <person name="Clegg M.T."/>
            <person name="Duvall M.R."/>
        </authorList>
    </citation>
    <scope>NUCLEOTIDE SEQUENCE [LARGE SCALE GENOMIC DNA]</scope>
    <source>
        <strain evidence="5">GP69</strain>
    </source>
</reference>
<organism evidence="5 6">
    <name type="scientific">Acetatifactor muris</name>
    <dbReference type="NCBI Taxonomy" id="879566"/>
    <lineage>
        <taxon>Bacteria</taxon>
        <taxon>Bacillati</taxon>
        <taxon>Bacillota</taxon>
        <taxon>Clostridia</taxon>
        <taxon>Lachnospirales</taxon>
        <taxon>Lachnospiraceae</taxon>
        <taxon>Acetatifactor</taxon>
    </lineage>
</organism>
<dbReference type="InterPro" id="IPR002510">
    <property type="entry name" value="Metalloprtase-TldD/E_N"/>
</dbReference>
<dbReference type="SUPFAM" id="SSF111283">
    <property type="entry name" value="Putative modulator of DNA gyrase, PmbA/TldD"/>
    <property type="match status" value="1"/>
</dbReference>
<dbReference type="InterPro" id="IPR036059">
    <property type="entry name" value="TldD/PmbA_sf"/>
</dbReference>
<dbReference type="Gene3D" id="3.30.2290.10">
    <property type="entry name" value="PmbA/TldD superfamily"/>
    <property type="match status" value="1"/>
</dbReference>
<dbReference type="Proteomes" id="UP000236311">
    <property type="component" value="Unassembled WGS sequence"/>
</dbReference>
<dbReference type="AlphaFoldDB" id="A0A2K4ZC02"/>
<evidence type="ECO:0000259" key="2">
    <source>
        <dbReference type="Pfam" id="PF01523"/>
    </source>
</evidence>
<dbReference type="RefSeq" id="WP_103238099.1">
    <property type="nucleotide sequence ID" value="NZ_CANRXC010000003.1"/>
</dbReference>
<feature type="domain" description="Metalloprotease TldD/E N-terminal" evidence="2">
    <location>
        <begin position="22"/>
        <end position="86"/>
    </location>
</feature>
<protein>
    <submittedName>
        <fullName evidence="5">Peptidase PmbA</fullName>
    </submittedName>
</protein>
<feature type="domain" description="Metalloprotease TldD/E central" evidence="4">
    <location>
        <begin position="119"/>
        <end position="213"/>
    </location>
</feature>
<gene>
    <name evidence="5" type="ORF">AMURIS_00689</name>
</gene>
<dbReference type="Pfam" id="PF19289">
    <property type="entry name" value="PmbA_TldD_3rd"/>
    <property type="match status" value="1"/>
</dbReference>
<dbReference type="InterPro" id="IPR045569">
    <property type="entry name" value="Metalloprtase-TldD/E_C"/>
</dbReference>
<feature type="domain" description="Metalloprotease TldD/E C-terminal" evidence="3">
    <location>
        <begin position="222"/>
        <end position="441"/>
    </location>
</feature>
<dbReference type="PANTHER" id="PTHR43421">
    <property type="entry name" value="METALLOPROTEASE PMBA"/>
    <property type="match status" value="1"/>
</dbReference>
<dbReference type="EMBL" id="OFSM01000003">
    <property type="protein sequence ID" value="SOY27984.1"/>
    <property type="molecule type" value="Genomic_DNA"/>
</dbReference>
<dbReference type="OrthoDB" id="9803618at2"/>
<evidence type="ECO:0000259" key="4">
    <source>
        <dbReference type="Pfam" id="PF19290"/>
    </source>
</evidence>
<comment type="similarity">
    <text evidence="1">Belongs to the peptidase U62 family.</text>
</comment>
<evidence type="ECO:0000256" key="1">
    <source>
        <dbReference type="ARBA" id="ARBA00005836"/>
    </source>
</evidence>
<dbReference type="GO" id="GO:0005829">
    <property type="term" value="C:cytosol"/>
    <property type="evidence" value="ECO:0007669"/>
    <property type="project" value="TreeGrafter"/>
</dbReference>
<evidence type="ECO:0000259" key="3">
    <source>
        <dbReference type="Pfam" id="PF19289"/>
    </source>
</evidence>
<dbReference type="InterPro" id="IPR035068">
    <property type="entry name" value="TldD/PmbA_N"/>
</dbReference>
<dbReference type="GO" id="GO:0006508">
    <property type="term" value="P:proteolysis"/>
    <property type="evidence" value="ECO:0007669"/>
    <property type="project" value="InterPro"/>
</dbReference>
<keyword evidence="6" id="KW-1185">Reference proteome</keyword>